<evidence type="ECO:0000259" key="12">
    <source>
        <dbReference type="Pfam" id="PF00365"/>
    </source>
</evidence>
<evidence type="ECO:0000256" key="8">
    <source>
        <dbReference type="ARBA" id="ARBA00022842"/>
    </source>
</evidence>
<dbReference type="OrthoDB" id="9802503at2"/>
<dbReference type="InterPro" id="IPR035966">
    <property type="entry name" value="PKF_sf"/>
</dbReference>
<evidence type="ECO:0000256" key="11">
    <source>
        <dbReference type="SAM" id="MobiDB-lite"/>
    </source>
</evidence>
<evidence type="ECO:0000256" key="4">
    <source>
        <dbReference type="ARBA" id="ARBA00022490"/>
    </source>
</evidence>
<dbReference type="NCBIfam" id="NF002872">
    <property type="entry name" value="PRK03202.1"/>
    <property type="match status" value="1"/>
</dbReference>
<comment type="cofactor">
    <cofactor evidence="1 10">
        <name>Mg(2+)</name>
        <dbReference type="ChEBI" id="CHEBI:18420"/>
    </cofactor>
</comment>
<dbReference type="Gene3D" id="3.40.50.460">
    <property type="entry name" value="Phosphofructokinase domain"/>
    <property type="match status" value="1"/>
</dbReference>
<feature type="compositionally biased region" description="Low complexity" evidence="11">
    <location>
        <begin position="368"/>
        <end position="383"/>
    </location>
</feature>
<dbReference type="PANTHER" id="PTHR13697:SF52">
    <property type="entry name" value="ATP-DEPENDENT 6-PHOSPHOFRUCTOKINASE 3"/>
    <property type="match status" value="1"/>
</dbReference>
<dbReference type="STRING" id="83401.SAMN05421742_101478"/>
<evidence type="ECO:0000313" key="13">
    <source>
        <dbReference type="EMBL" id="SDG52630.1"/>
    </source>
</evidence>
<dbReference type="GO" id="GO:0006002">
    <property type="term" value="P:fructose 6-phosphate metabolic process"/>
    <property type="evidence" value="ECO:0007669"/>
    <property type="project" value="InterPro"/>
</dbReference>
<evidence type="ECO:0000256" key="6">
    <source>
        <dbReference type="ARBA" id="ARBA00022723"/>
    </source>
</evidence>
<feature type="site" description="Important for substrate specificity; cannot use PPi as phosphoryl donor" evidence="10">
    <location>
        <position position="119"/>
    </location>
</feature>
<evidence type="ECO:0000256" key="7">
    <source>
        <dbReference type="ARBA" id="ARBA00022777"/>
    </source>
</evidence>
<dbReference type="InterPro" id="IPR000023">
    <property type="entry name" value="Phosphofructokinase_dom"/>
</dbReference>
<gene>
    <name evidence="10" type="primary">pfkA</name>
    <name evidence="13" type="ORF">SAMN05421742_101478</name>
</gene>
<feature type="binding site" evidence="10">
    <location>
        <begin position="117"/>
        <end position="120"/>
    </location>
    <ligand>
        <name>ATP</name>
        <dbReference type="ChEBI" id="CHEBI:30616"/>
    </ligand>
</feature>
<feature type="binding site" description="in other chain" evidence="10">
    <location>
        <position position="238"/>
    </location>
    <ligand>
        <name>substrate</name>
        <note>ligand shared between dimeric partners</note>
    </ligand>
</feature>
<dbReference type="FunFam" id="3.40.50.460:FF:000002">
    <property type="entry name" value="ATP-dependent 6-phosphofructokinase"/>
    <property type="match status" value="1"/>
</dbReference>
<dbReference type="EC" id="2.7.1.11" evidence="10"/>
<keyword evidence="10" id="KW-0067">ATP-binding</keyword>
<dbReference type="AlphaFoldDB" id="A0A1G7V105"/>
<dbReference type="PANTHER" id="PTHR13697">
    <property type="entry name" value="PHOSPHOFRUCTOKINASE"/>
    <property type="match status" value="1"/>
</dbReference>
<dbReference type="PIRSF" id="PIRSF000532">
    <property type="entry name" value="ATP_PFK_prok"/>
    <property type="match status" value="1"/>
</dbReference>
<evidence type="ECO:0000256" key="3">
    <source>
        <dbReference type="ARBA" id="ARBA00004679"/>
    </source>
</evidence>
<proteinExistence type="inferred from homology"/>
<dbReference type="InterPro" id="IPR022953">
    <property type="entry name" value="ATP_PFK"/>
</dbReference>
<dbReference type="GO" id="GO:0046872">
    <property type="term" value="F:metal ion binding"/>
    <property type="evidence" value="ECO:0007669"/>
    <property type="project" value="UniProtKB-KW"/>
</dbReference>
<dbReference type="GO" id="GO:0005524">
    <property type="term" value="F:ATP binding"/>
    <property type="evidence" value="ECO:0007669"/>
    <property type="project" value="UniProtKB-KW"/>
</dbReference>
<dbReference type="GO" id="GO:0061621">
    <property type="term" value="P:canonical glycolysis"/>
    <property type="evidence" value="ECO:0007669"/>
    <property type="project" value="TreeGrafter"/>
</dbReference>
<dbReference type="HAMAP" id="MF_01976">
    <property type="entry name" value="Phosphofructokinase_III"/>
    <property type="match status" value="1"/>
</dbReference>
<comment type="function">
    <text evidence="10">Catalyzes the phosphorylation of D-fructose 6-phosphate to fructose 1,6-bisphosphate by ATP, the first committing step of glycolysis.</text>
</comment>
<dbReference type="GO" id="GO:0005945">
    <property type="term" value="C:6-phosphofructokinase complex"/>
    <property type="evidence" value="ECO:0007669"/>
    <property type="project" value="TreeGrafter"/>
</dbReference>
<dbReference type="Proteomes" id="UP000217076">
    <property type="component" value="Unassembled WGS sequence"/>
</dbReference>
<dbReference type="InterPro" id="IPR012829">
    <property type="entry name" value="Phosphofructokinase_III"/>
</dbReference>
<organism evidence="13 14">
    <name type="scientific">Roseospirillum parvum</name>
    <dbReference type="NCBI Taxonomy" id="83401"/>
    <lineage>
        <taxon>Bacteria</taxon>
        <taxon>Pseudomonadati</taxon>
        <taxon>Pseudomonadota</taxon>
        <taxon>Alphaproteobacteria</taxon>
        <taxon>Rhodospirillales</taxon>
        <taxon>Rhodospirillaceae</taxon>
        <taxon>Roseospirillum</taxon>
    </lineage>
</organism>
<keyword evidence="6 10" id="KW-0479">Metal-binding</keyword>
<dbReference type="PRINTS" id="PR00476">
    <property type="entry name" value="PHFRCTKINASE"/>
</dbReference>
<evidence type="ECO:0000256" key="10">
    <source>
        <dbReference type="HAMAP-Rule" id="MF_01976"/>
    </source>
</evidence>
<dbReference type="UniPathway" id="UPA00109">
    <property type="reaction ID" value="UER00182"/>
</dbReference>
<comment type="catalytic activity">
    <reaction evidence="10">
        <text>beta-D-fructose 6-phosphate + ATP = beta-D-fructose 1,6-bisphosphate + ADP + H(+)</text>
        <dbReference type="Rhea" id="RHEA:16109"/>
        <dbReference type="ChEBI" id="CHEBI:15378"/>
        <dbReference type="ChEBI" id="CHEBI:30616"/>
        <dbReference type="ChEBI" id="CHEBI:32966"/>
        <dbReference type="ChEBI" id="CHEBI:57634"/>
        <dbReference type="ChEBI" id="CHEBI:456216"/>
        <dbReference type="EC" id="2.7.1.11"/>
    </reaction>
</comment>
<keyword evidence="7 10" id="KW-0418">Kinase</keyword>
<dbReference type="NCBIfam" id="NF010674">
    <property type="entry name" value="PRK14071.1"/>
    <property type="match status" value="1"/>
</dbReference>
<feature type="binding site" evidence="10">
    <location>
        <position position="178"/>
    </location>
    <ligand>
        <name>substrate</name>
        <note>ligand shared between dimeric partners</note>
    </ligand>
</feature>
<dbReference type="Pfam" id="PF00365">
    <property type="entry name" value="PFK"/>
    <property type="match status" value="1"/>
</dbReference>
<dbReference type="GO" id="GO:0030388">
    <property type="term" value="P:fructose 1,6-bisphosphate metabolic process"/>
    <property type="evidence" value="ECO:0007669"/>
    <property type="project" value="TreeGrafter"/>
</dbReference>
<evidence type="ECO:0000256" key="9">
    <source>
        <dbReference type="ARBA" id="ARBA00023152"/>
    </source>
</evidence>
<feature type="binding site" description="in other chain" evidence="10">
    <location>
        <begin position="141"/>
        <end position="143"/>
    </location>
    <ligand>
        <name>substrate</name>
        <note>ligand shared between dimeric partners</note>
    </ligand>
</feature>
<keyword evidence="10" id="KW-0547">Nucleotide-binding</keyword>
<evidence type="ECO:0000256" key="5">
    <source>
        <dbReference type="ARBA" id="ARBA00022679"/>
    </source>
</evidence>
<dbReference type="SUPFAM" id="SSF53784">
    <property type="entry name" value="Phosphofructokinase"/>
    <property type="match status" value="1"/>
</dbReference>
<dbReference type="RefSeq" id="WP_092614785.1">
    <property type="nucleotide sequence ID" value="NZ_FNCV01000001.1"/>
</dbReference>
<feature type="active site" description="Proton acceptor" evidence="10">
    <location>
        <position position="143"/>
    </location>
</feature>
<dbReference type="GO" id="GO:0048029">
    <property type="term" value="F:monosaccharide binding"/>
    <property type="evidence" value="ECO:0007669"/>
    <property type="project" value="TreeGrafter"/>
</dbReference>
<comment type="caution">
    <text evidence="10">Lacks conserved residue(s) required for the propagation of feature annotation.</text>
</comment>
<dbReference type="PROSITE" id="PS00433">
    <property type="entry name" value="PHOSPHOFRUCTOKINASE"/>
    <property type="match status" value="1"/>
</dbReference>
<dbReference type="Gene3D" id="3.40.50.450">
    <property type="match status" value="1"/>
</dbReference>
<comment type="pathway">
    <text evidence="3 10">Carbohydrate degradation; glycolysis; D-glyceraldehyde 3-phosphate and glycerone phosphate from D-glucose: step 3/4.</text>
</comment>
<feature type="region of interest" description="Disordered" evidence="11">
    <location>
        <begin position="361"/>
        <end position="383"/>
    </location>
</feature>
<evidence type="ECO:0000256" key="2">
    <source>
        <dbReference type="ARBA" id="ARBA00004496"/>
    </source>
</evidence>
<dbReference type="GO" id="GO:0003872">
    <property type="term" value="F:6-phosphofructokinase activity"/>
    <property type="evidence" value="ECO:0007669"/>
    <property type="project" value="UniProtKB-UniRule"/>
</dbReference>
<dbReference type="GO" id="GO:0070095">
    <property type="term" value="F:fructose-6-phosphate binding"/>
    <property type="evidence" value="ECO:0007669"/>
    <property type="project" value="TreeGrafter"/>
</dbReference>
<feature type="binding site" evidence="10">
    <location>
        <position position="118"/>
    </location>
    <ligand>
        <name>Mg(2+)</name>
        <dbReference type="ChEBI" id="CHEBI:18420"/>
        <note>catalytic</note>
    </ligand>
</feature>
<feature type="binding site" evidence="10">
    <location>
        <begin position="80"/>
        <end position="81"/>
    </location>
    <ligand>
        <name>ATP</name>
        <dbReference type="ChEBI" id="CHEBI:30616"/>
    </ligand>
</feature>
<feature type="domain" description="Phosphofructokinase" evidence="12">
    <location>
        <begin position="6"/>
        <end position="312"/>
    </location>
</feature>
<dbReference type="GO" id="GO:0042802">
    <property type="term" value="F:identical protein binding"/>
    <property type="evidence" value="ECO:0007669"/>
    <property type="project" value="TreeGrafter"/>
</dbReference>
<dbReference type="InterPro" id="IPR012003">
    <property type="entry name" value="ATP_PFK_prok-type"/>
</dbReference>
<comment type="subcellular location">
    <subcellularLocation>
        <location evidence="2 10">Cytoplasm</location>
    </subcellularLocation>
</comment>
<comment type="similarity">
    <text evidence="10">Belongs to the phosphofructokinase type A (PFKA) family. Mixed-substrate PFK group III subfamily.</text>
</comment>
<keyword evidence="4 10" id="KW-0963">Cytoplasm</keyword>
<sequence>MGDIRRLGVLTSGGDCAGLNAVIRAVVQRAVRTYGWKVLGIKDGTMGLMDRPLQYRELDLETFSGGVLREGGTLLGTTNKGDPFNFPMPDGTFRDRSMDFVDGFNRLRLDALVVIGGDGSMNIVSRLCERGGIGMVGVPKTIDNDVHGTDYAVGFSTACAVVTDALDRLQPTAASHHRVMILEVMGRDAGHIAINSGIAGGADVILIPEVGYTLDGITRKIRGVLNEGRSHALIVVAEGVRTESGEKATVAQADGQIRYGGIGQYLTHALAQRLPDVETRVTVLGHVQRGGAPDARDRMLASSFGVHAVDLVAAGQFGRMVAWQNRGVTSVPLEEATIGPRSLEPDGPLIGVARGLGTYVGEEDPARATETTAETEGTAAAQS</sequence>
<keyword evidence="14" id="KW-1185">Reference proteome</keyword>
<feature type="binding site" evidence="10">
    <location>
        <position position="14"/>
    </location>
    <ligand>
        <name>ATP</name>
        <dbReference type="ChEBI" id="CHEBI:30616"/>
    </ligand>
</feature>
<accession>A0A1G7V105</accession>
<dbReference type="InterPro" id="IPR015912">
    <property type="entry name" value="Phosphofructokinase_CS"/>
</dbReference>
<dbReference type="GO" id="GO:0016208">
    <property type="term" value="F:AMP binding"/>
    <property type="evidence" value="ECO:0007669"/>
    <property type="project" value="TreeGrafter"/>
</dbReference>
<evidence type="ECO:0000313" key="14">
    <source>
        <dbReference type="Proteomes" id="UP000217076"/>
    </source>
</evidence>
<name>A0A1G7V105_9PROT</name>
<feature type="binding site" evidence="10">
    <location>
        <position position="280"/>
    </location>
    <ligand>
        <name>substrate</name>
        <note>ligand shared between dimeric partners</note>
    </ligand>
</feature>
<evidence type="ECO:0000256" key="1">
    <source>
        <dbReference type="ARBA" id="ARBA00001946"/>
    </source>
</evidence>
<feature type="binding site" description="in other chain" evidence="10">
    <location>
        <begin position="185"/>
        <end position="187"/>
    </location>
    <ligand>
        <name>substrate</name>
        <note>ligand shared between dimeric partners</note>
    </ligand>
</feature>
<feature type="binding site" description="in other chain" evidence="10">
    <location>
        <begin position="286"/>
        <end position="289"/>
    </location>
    <ligand>
        <name>substrate</name>
        <note>ligand shared between dimeric partners</note>
    </ligand>
</feature>
<dbReference type="GO" id="GO:0047334">
    <property type="term" value="F:diphosphate-fructose-6-phosphate 1-phosphotransferase activity"/>
    <property type="evidence" value="ECO:0007669"/>
    <property type="project" value="InterPro"/>
</dbReference>
<keyword evidence="9 10" id="KW-0324">Glycolysis</keyword>
<protein>
    <recommendedName>
        <fullName evidence="10">ATP-dependent 6-phosphofructokinase</fullName>
        <shortName evidence="10">ATP-PFK</shortName>
        <shortName evidence="10">Phosphofructokinase</shortName>
        <ecNumber evidence="10">2.7.1.11</ecNumber>
    </recommendedName>
    <alternativeName>
        <fullName evidence="10">Phosphohexokinase</fullName>
    </alternativeName>
</protein>
<keyword evidence="8 10" id="KW-0460">Magnesium</keyword>
<reference evidence="14" key="1">
    <citation type="submission" date="2016-10" db="EMBL/GenBank/DDBJ databases">
        <authorList>
            <person name="Varghese N."/>
            <person name="Submissions S."/>
        </authorList>
    </citation>
    <scope>NUCLEOTIDE SEQUENCE [LARGE SCALE GENOMIC DNA]</scope>
    <source>
        <strain evidence="14">930I</strain>
    </source>
</reference>
<keyword evidence="5 10" id="KW-0808">Transferase</keyword>
<dbReference type="EMBL" id="FNCV01000001">
    <property type="protein sequence ID" value="SDG52630.1"/>
    <property type="molecule type" value="Genomic_DNA"/>
</dbReference>
<comment type="subunit">
    <text evidence="10">Homodimer or homotetramer.</text>
</comment>